<accession>A0ABM9SDQ7</accession>
<protein>
    <submittedName>
        <fullName evidence="1">Transposase</fullName>
    </submittedName>
</protein>
<evidence type="ECO:0000313" key="1">
    <source>
        <dbReference type="EMBL" id="BCS88096.1"/>
    </source>
</evidence>
<reference evidence="1" key="1">
    <citation type="journal article" date="2022" name="Arch. Microbiol.">
        <title>Pseudodesulfovibrio sediminis sp. nov., a mesophilic and neutrophilic sulfate-reducing bacterium isolated from sediment of a brackish lake.</title>
        <authorList>
            <person name="Takahashi A."/>
            <person name="Kojima H."/>
            <person name="Watanabe M."/>
            <person name="Fukui M."/>
        </authorList>
    </citation>
    <scope>NUCLEOTIDE SEQUENCE</scope>
    <source>
        <strain evidence="1">SF6</strain>
    </source>
</reference>
<name>A0ABM9SDQ7_9BACT</name>
<proteinExistence type="predicted"/>
<organism evidence="1 2">
    <name type="scientific">Pseudodesulfovibrio sediminis</name>
    <dbReference type="NCBI Taxonomy" id="2810563"/>
    <lineage>
        <taxon>Bacteria</taxon>
        <taxon>Pseudomonadati</taxon>
        <taxon>Thermodesulfobacteriota</taxon>
        <taxon>Desulfovibrionia</taxon>
        <taxon>Desulfovibrionales</taxon>
        <taxon>Desulfovibrionaceae</taxon>
    </lineage>
</organism>
<dbReference type="Proteomes" id="UP001053296">
    <property type="component" value="Chromosome"/>
</dbReference>
<dbReference type="EMBL" id="AP024485">
    <property type="protein sequence ID" value="BCS88096.1"/>
    <property type="molecule type" value="Genomic_DNA"/>
</dbReference>
<sequence>MRKSRFTEYQIVRILNSVEGPTRTYAVKTASECHLLQMEIEIRGHGGVLHPTDEGSRSRKSQTQEMYADLSLENTALKDIIEKKL</sequence>
<keyword evidence="2" id="KW-1185">Reference proteome</keyword>
<evidence type="ECO:0000313" key="2">
    <source>
        <dbReference type="Proteomes" id="UP001053296"/>
    </source>
</evidence>
<gene>
    <name evidence="1" type="primary">trp1400A</name>
    <name evidence="1" type="ORF">PSDVSF_13380</name>
</gene>